<feature type="transmembrane region" description="Helical" evidence="1">
    <location>
        <begin position="47"/>
        <end position="72"/>
    </location>
</feature>
<sequence>MGTIKRDLGCVYALYSIVLDDLGNKDSRIPKCTIQIIFRMNFIHTNVATFSFGTLYVMLINFMIELFIIIFIQNLKDSNCILISRKEGSINPSKYFCYVSSSYTSIAPYSYFGRNSCKLFSKNALNEDFGVEYGTKTLDSTITYPLECVVQESGPVNIHKHGIKQTYDQDGAQITKTKTKLQNSDARRVHSLSDIDIGLVTNVDCNRILDIKSIFEDAFGDESSEIYGLYKEKLLKLLANELDVGGYSNSLDLLYNRWKTMDNVAMSRGYRILLTDHWANKEFTTLVQTLVRTIPSRFVTDIYSFEIGMRAINRAYIDGWVLSLALVSIMKSFGIEYFKRVSVFRDFRKSTLDEIGEFKNAKNKYKRNLGYELHDTNKKRSESMDSVYNNAIYSCFNSRKFVTLMSLYFEKLSMNHSINTELDPNYNLYLNEDDKMKLKEFLENNEDPIGSGFDELIENLLSLMPNTDVSYDFDVIHNHMFSLKSLEPTQMKASDWSIYLILKHTLSNIFSTDEITFTNPDSSDETFTKFGNNDPKLTSLLQCRTNLDNMVSYLRDLLISILKPSFFCKNRSSSDTESSLESTIHYIRGFETSGNLLGVGFQNIINDA</sequence>
<name>A0A976XJW3_THEOR</name>
<dbReference type="EMBL" id="CP056066">
    <property type="protein sequence ID" value="UVC54307.1"/>
    <property type="molecule type" value="Genomic_DNA"/>
</dbReference>
<evidence type="ECO:0000313" key="3">
    <source>
        <dbReference type="Proteomes" id="UP000244803"/>
    </source>
</evidence>
<keyword evidence="1" id="KW-1133">Transmembrane helix</keyword>
<dbReference type="Proteomes" id="UP000244803">
    <property type="component" value="Chromosome 3"/>
</dbReference>
<organism evidence="2 3">
    <name type="scientific">Theileria orientalis</name>
    <dbReference type="NCBI Taxonomy" id="68886"/>
    <lineage>
        <taxon>Eukaryota</taxon>
        <taxon>Sar</taxon>
        <taxon>Alveolata</taxon>
        <taxon>Apicomplexa</taxon>
        <taxon>Aconoidasida</taxon>
        <taxon>Piroplasmida</taxon>
        <taxon>Theileriidae</taxon>
        <taxon>Theileria</taxon>
    </lineage>
</organism>
<keyword evidence="1" id="KW-0472">Membrane</keyword>
<accession>A0A976XJW3</accession>
<evidence type="ECO:0000313" key="2">
    <source>
        <dbReference type="EMBL" id="UVC54307.1"/>
    </source>
</evidence>
<gene>
    <name evidence="2" type="ORF">MACJ_003844</name>
</gene>
<reference evidence="2" key="1">
    <citation type="submission" date="2022-07" db="EMBL/GenBank/DDBJ databases">
        <title>Evaluation of T. orientalis genome assembly methods using nanopore sequencing and analysis of variation between genomes.</title>
        <authorList>
            <person name="Yam J."/>
            <person name="Micallef M.L."/>
            <person name="Liu M."/>
            <person name="Djordjevic S.P."/>
            <person name="Bogema D.R."/>
            <person name="Jenkins C."/>
        </authorList>
    </citation>
    <scope>NUCLEOTIDE SEQUENCE</scope>
    <source>
        <strain evidence="2">Fish Creek</strain>
    </source>
</reference>
<dbReference type="AlphaFoldDB" id="A0A976XJW3"/>
<proteinExistence type="predicted"/>
<evidence type="ECO:0000256" key="1">
    <source>
        <dbReference type="SAM" id="Phobius"/>
    </source>
</evidence>
<protein>
    <submittedName>
        <fullName evidence="2">Uncharacterized protein</fullName>
    </submittedName>
</protein>
<keyword evidence="1" id="KW-0812">Transmembrane</keyword>